<evidence type="ECO:0000256" key="3">
    <source>
        <dbReference type="ARBA" id="ARBA00022737"/>
    </source>
</evidence>
<feature type="domain" description="Proteasome component Ecm29 N-terminal" evidence="5">
    <location>
        <begin position="122"/>
        <end position="398"/>
    </location>
</feature>
<evidence type="ECO:0000256" key="1">
    <source>
        <dbReference type="ARBA" id="ARBA00004496"/>
    </source>
</evidence>
<dbReference type="Pfam" id="PF13001">
    <property type="entry name" value="ECM29_N"/>
    <property type="match status" value="1"/>
</dbReference>
<name>A0ABP0G134_CLALP</name>
<organism evidence="8 9">
    <name type="scientific">Clavelina lepadiformis</name>
    <name type="common">Light-bulb sea squirt</name>
    <name type="synonym">Ascidia lepadiformis</name>
    <dbReference type="NCBI Taxonomy" id="159417"/>
    <lineage>
        <taxon>Eukaryota</taxon>
        <taxon>Metazoa</taxon>
        <taxon>Chordata</taxon>
        <taxon>Tunicata</taxon>
        <taxon>Ascidiacea</taxon>
        <taxon>Aplousobranchia</taxon>
        <taxon>Clavelinidae</taxon>
        <taxon>Clavelina</taxon>
    </lineage>
</organism>
<protein>
    <recommendedName>
        <fullName evidence="10">Proteasome-associated protein ECM29 homolog</fullName>
    </recommendedName>
</protein>
<dbReference type="PANTHER" id="PTHR23346">
    <property type="entry name" value="TRANSLATIONAL ACTIVATOR GCN1-RELATED"/>
    <property type="match status" value="1"/>
</dbReference>
<dbReference type="SUPFAM" id="SSF48371">
    <property type="entry name" value="ARM repeat"/>
    <property type="match status" value="3"/>
</dbReference>
<dbReference type="EMBL" id="CAWYQH010000100">
    <property type="protein sequence ID" value="CAK8685552.1"/>
    <property type="molecule type" value="Genomic_DNA"/>
</dbReference>
<dbReference type="Pfam" id="PF23702">
    <property type="entry name" value="ARM_ECM29"/>
    <property type="match status" value="1"/>
</dbReference>
<evidence type="ECO:0000313" key="9">
    <source>
        <dbReference type="Proteomes" id="UP001642483"/>
    </source>
</evidence>
<evidence type="ECO:0000259" key="5">
    <source>
        <dbReference type="Pfam" id="PF13001"/>
    </source>
</evidence>
<dbReference type="InterPro" id="IPR024372">
    <property type="entry name" value="Ecm29_N"/>
</dbReference>
<evidence type="ECO:0000256" key="2">
    <source>
        <dbReference type="ARBA" id="ARBA00022490"/>
    </source>
</evidence>
<dbReference type="PANTHER" id="PTHR23346:SF19">
    <property type="entry name" value="PROTEASOME ADAPTER AND SCAFFOLD PROTEIN ECM29"/>
    <property type="match status" value="1"/>
</dbReference>
<evidence type="ECO:0008006" key="10">
    <source>
        <dbReference type="Google" id="ProtNLM"/>
    </source>
</evidence>
<dbReference type="Proteomes" id="UP001642483">
    <property type="component" value="Unassembled WGS sequence"/>
</dbReference>
<proteinExistence type="predicted"/>
<reference evidence="8 9" key="1">
    <citation type="submission" date="2024-02" db="EMBL/GenBank/DDBJ databases">
        <authorList>
            <person name="Daric V."/>
            <person name="Darras S."/>
        </authorList>
    </citation>
    <scope>NUCLEOTIDE SEQUENCE [LARGE SCALE GENOMIC DNA]</scope>
</reference>
<evidence type="ECO:0000259" key="6">
    <source>
        <dbReference type="Pfam" id="PF23702"/>
    </source>
</evidence>
<comment type="subcellular location">
    <subcellularLocation>
        <location evidence="1">Cytoplasm</location>
    </subcellularLocation>
</comment>
<evidence type="ECO:0000256" key="4">
    <source>
        <dbReference type="ARBA" id="ARBA00022942"/>
    </source>
</evidence>
<gene>
    <name evidence="8" type="ORF">CVLEPA_LOCUS16671</name>
</gene>
<keyword evidence="4" id="KW-0647">Proteasome</keyword>
<feature type="domain" description="ECM29 ARM-like repeats" evidence="6">
    <location>
        <begin position="519"/>
        <end position="697"/>
    </location>
</feature>
<evidence type="ECO:0000313" key="8">
    <source>
        <dbReference type="EMBL" id="CAK8685552.1"/>
    </source>
</evidence>
<dbReference type="InterPro" id="IPR055443">
    <property type="entry name" value="HEAT_ECM29"/>
</dbReference>
<accession>A0ABP0G134</accession>
<sequence>METPQSINEKLELIFLQLGLAESDEQLEKLLDTYLTPVLSKLSSIDSSVRTKVLEVLAHINKRIKSRGSVQLPIKQLINQLNDVSLTGFVTNFTIIYLKTGFPRLPVNEQLELSSTLFKSIEVAILNLMKSGLIPLNEIVCHLIIGSCDTRHAVATSADLELRNQLSLIDWEKPEICTELYNLYLGHAASKSQKQMTDSKREPANIRMKLKLLQYLTRSKTAGEYFPLSIQVIYDGLFGKTNDKVAILALQFVHHILNSSLDPTILHKQAGLFLDCLLKVAQNSESSDRLRSMAYTGLGKLSQRTPKLFSKRMDIISSLFDALTKDLSAELKISIQGAVSSVAQAYKDVPTSSTMLIESLIESSIGGNNRYLKMAGVQCAEVMFPRDHIQSCYQLLLALGDESQDISGEARKILMATVENRRFSPSKLQKLPSFSGLLTYVVQMAHQRLLRGQGFSIGNKMIYFSPSTYQAILLYLHRCLLTESGVINSEQNMDTRSMFCKHIGYLFECDRLGAIEKMADFINLMFHYLQAVSDPVVVSLFLEVVASCPDDIPIDKLMCTKGNGKGSYDDALQPKLIWLRKLTAHANDDIRSLASELFALVFRRSVSSFNSQYDGLILEVLKSCSSKDFVLKHGSILFIGHIVGDYLKTHVKQNLSWAGSDNILPTIQSAIYRLVVILQNEHDPVLCGGACFALGEIARNAPLPLPDETMCNTADDTVNVASAVTKLSVVEVLLKHLTKNTSHKLRELAVNALGLLPVGSVSFPYTEMILDNLLNSAEIGDTEYHFTVGNALCNAALGPLSPENCNKWTGKLNYLVGTTSHEDKVEWLVNKILKDYVVHRIPSVRQASCIWLLVMLKTSICAKHSGIQKNLFQLQQAFHSLLSETDGLTQDIASKGFGIVYDLADVDQKKVLVNQLVESLTNTINKPPSKVRIIGQDGSSLYEGASVQLGNAPDGSKLSTYKELCSLASDLNQPDLVYKFLHLANHHALWNTKKGAAFGFRSIATAAREHLKPYLPSIVPRLYRYIFDPQSSVQAAMTSIWNVLADEPNKLVRIYINLILDDLIKNLTSNLWRIRQASCLALSDILRNNQSQKSLPNDGKEVEENPADAISRRLSELWSTVFRVLDDIKESVRDAANKTCKMLKKFSVQLFDETRSTSSKENIMVDVLTVLLEGLNSNVDAVRSISLSTLIEFSRVGGKLIKPCVSKMVIALVETLSSSEAQVINYLQNRGDEDTQTAVDLTRIEMVKSNPLMETALRCIEQTDDKILKDLAPALADLTKRGVGVLTKAGCAQAMEKLVSVCGEDLSPYAAKLITALTSGLLDRSLAVQKISSRAIGHITRIAKDSSINKTLSKMRQWYLEKEDASAKRASGSAVYAIAQVNPDAITRHSTLVLPLAFYGMHEEPASSTNLSRSSTESSNSSGMKLSNQEMWQAIWVEFTPGYETALRLHTREIVELLSSVMNSNNWGAKIQAAASISSLLKKQKPGTVVGHDLDDVLKTLLSGLKGRIWEGKIGLVEALRDVGVHCAQSLTEADRDLVISTLFKESERQNAVYRARSLAALGSVLSVHQRDEFIKVWQLARIHLQKEISEGSDSDGETSASNRSKTNMRTTQLQKVVLNSVCDAWPNYPSHTHVLCYKEVFSDFADLLSRSAYAVQIVTLKSMTTMLKALKRSDIPLNADVTFTEDRGGDRFDDLPSLLVGPVSSCLGNVKYLAVCEEAFKVAEVQMELCRGGQCPRLLPDNVNVLTRALQESPLNSSKSEYQLRLKTMLKAFEDMQ</sequence>
<keyword evidence="3" id="KW-0677">Repeat</keyword>
<comment type="caution">
    <text evidence="8">The sequence shown here is derived from an EMBL/GenBank/DDBJ whole genome shotgun (WGS) entry which is preliminary data.</text>
</comment>
<keyword evidence="2" id="KW-0963">Cytoplasm</keyword>
<evidence type="ECO:0000259" key="7">
    <source>
        <dbReference type="Pfam" id="PF24492"/>
    </source>
</evidence>
<dbReference type="InterPro" id="IPR055444">
    <property type="entry name" value="ARM_ECM29"/>
</dbReference>
<dbReference type="InterPro" id="IPR016024">
    <property type="entry name" value="ARM-type_fold"/>
</dbReference>
<dbReference type="InterPro" id="IPR011989">
    <property type="entry name" value="ARM-like"/>
</dbReference>
<dbReference type="Pfam" id="PF24492">
    <property type="entry name" value="HEAT_ECM29"/>
    <property type="match status" value="1"/>
</dbReference>
<feature type="domain" description="Proteasome adapter and scaffold protein ECM29 HEAT-repeat" evidence="7">
    <location>
        <begin position="1201"/>
        <end position="1360"/>
    </location>
</feature>
<keyword evidence="9" id="KW-1185">Reference proteome</keyword>
<dbReference type="Gene3D" id="1.25.10.10">
    <property type="entry name" value="Leucine-rich Repeat Variant"/>
    <property type="match status" value="3"/>
</dbReference>